<keyword evidence="1" id="KW-0732">Signal</keyword>
<gene>
    <name evidence="2" type="ORF">EST38_g404</name>
</gene>
<dbReference type="EMBL" id="SDEE01000005">
    <property type="protein sequence ID" value="RXW25466.1"/>
    <property type="molecule type" value="Genomic_DNA"/>
</dbReference>
<proteinExistence type="predicted"/>
<keyword evidence="3" id="KW-1185">Reference proteome</keyword>
<evidence type="ECO:0000313" key="2">
    <source>
        <dbReference type="EMBL" id="RXW25466.1"/>
    </source>
</evidence>
<evidence type="ECO:0000256" key="1">
    <source>
        <dbReference type="SAM" id="SignalP"/>
    </source>
</evidence>
<protein>
    <submittedName>
        <fullName evidence="2">Uncharacterized protein</fullName>
    </submittedName>
</protein>
<reference evidence="2 3" key="1">
    <citation type="submission" date="2019-01" db="EMBL/GenBank/DDBJ databases">
        <title>Draft genome sequence of Psathyrella aberdarensis IHI B618.</title>
        <authorList>
            <person name="Buettner E."/>
            <person name="Kellner H."/>
        </authorList>
    </citation>
    <scope>NUCLEOTIDE SEQUENCE [LARGE SCALE GENOMIC DNA]</scope>
    <source>
        <strain evidence="2 3">IHI B618</strain>
    </source>
</reference>
<dbReference type="OrthoDB" id="5424205at2759"/>
<feature type="signal peptide" evidence="1">
    <location>
        <begin position="1"/>
        <end position="18"/>
    </location>
</feature>
<dbReference type="AlphaFoldDB" id="A0A4Q2E056"/>
<comment type="caution">
    <text evidence="2">The sequence shown here is derived from an EMBL/GenBank/DDBJ whole genome shotgun (WGS) entry which is preliminary data.</text>
</comment>
<feature type="chain" id="PRO_5020576968" evidence="1">
    <location>
        <begin position="19"/>
        <end position="587"/>
    </location>
</feature>
<organism evidence="2 3">
    <name type="scientific">Candolleomyces aberdarensis</name>
    <dbReference type="NCBI Taxonomy" id="2316362"/>
    <lineage>
        <taxon>Eukaryota</taxon>
        <taxon>Fungi</taxon>
        <taxon>Dikarya</taxon>
        <taxon>Basidiomycota</taxon>
        <taxon>Agaricomycotina</taxon>
        <taxon>Agaricomycetes</taxon>
        <taxon>Agaricomycetidae</taxon>
        <taxon>Agaricales</taxon>
        <taxon>Agaricineae</taxon>
        <taxon>Psathyrellaceae</taxon>
        <taxon>Candolleomyces</taxon>
    </lineage>
</organism>
<accession>A0A4Q2E056</accession>
<dbReference type="Proteomes" id="UP000290288">
    <property type="component" value="Unassembled WGS sequence"/>
</dbReference>
<name>A0A4Q2E056_9AGAR</name>
<sequence length="587" mass="63749">MVQLLLSSLISFATLVAASWVDLDPKLLPAIEGSLPVLKLGSPTFLSMDLLNSIVGNVVPNVTFKDEGDGNITAYSGEVLAGFVNKDTGETRVYGDYASIPPATNGIDIEKALDFIKPDSVGFPVDDTTISIVKGPTLRGATLYVDRDNFTEEATYLTQSFVQRSIKANNGVLYPICGPGSQAAFGVGADNKVVSVSYLWKPAKISGQEIKPNSTKKAVDNIKAALLSWTTADAGVGVYGIDVCFYDSGVSFLQPVYRVLAQTHLAKDGSSTVNANRLLHYFPIGAGSPELLPSVFPSNSTSDGAPDEPQANITARSLPDELDIRSSPIQTRGIKPEIKVGRYVVRNDSEEAEFLYNARGFWSNLASSRVYAFQNSQYYWHYPFIYGGSANTFVNDVHLALTETHGAFHLMSTLSNCCDLVSVPGDLQSTGYGTAAGGRGGRFRLGFWIVNACEFMPTSIDFQLLESTQARRLARAFDPWRPVLAGGIHAIMSWRTSPFFADNTPQTVAKLIAEGRGVASSWLEAAVTDPVYRHSSMYIGQTSRVNQPHGRASSIYPCDRAASNVLQTVELGRPTCLQMRYYDNTVW</sequence>
<evidence type="ECO:0000313" key="3">
    <source>
        <dbReference type="Proteomes" id="UP000290288"/>
    </source>
</evidence>